<dbReference type="Pfam" id="PF03643">
    <property type="entry name" value="Vps26"/>
    <property type="match status" value="1"/>
</dbReference>
<comment type="similarity">
    <text evidence="1">Belongs to the VPS26 family.</text>
</comment>
<protein>
    <submittedName>
        <fullName evidence="3">Vacuolar protein sorting 26</fullName>
    </submittedName>
</protein>
<dbReference type="Proteomes" id="UP000315496">
    <property type="component" value="Chromosome 5"/>
</dbReference>
<keyword evidence="4" id="KW-1185">Reference proteome</keyword>
<feature type="compositionally biased region" description="Low complexity" evidence="2">
    <location>
        <begin position="428"/>
        <end position="462"/>
    </location>
</feature>
<dbReference type="AlphaFoldDB" id="A0A4Z1SL86"/>
<dbReference type="Gene3D" id="2.60.40.640">
    <property type="match status" value="2"/>
</dbReference>
<name>A0A4Z1SL86_GIAMU</name>
<feature type="compositionally biased region" description="Low complexity" evidence="2">
    <location>
        <begin position="365"/>
        <end position="390"/>
    </location>
</feature>
<dbReference type="InterPro" id="IPR028934">
    <property type="entry name" value="Vps26-related"/>
</dbReference>
<feature type="compositionally biased region" description="Polar residues" evidence="2">
    <location>
        <begin position="614"/>
        <end position="627"/>
    </location>
</feature>
<feature type="compositionally biased region" description="Polar residues" evidence="2">
    <location>
        <begin position="528"/>
        <end position="538"/>
    </location>
</feature>
<accession>A0A4Z1SL86</accession>
<evidence type="ECO:0000313" key="4">
    <source>
        <dbReference type="Proteomes" id="UP000315496"/>
    </source>
</evidence>
<feature type="compositionally biased region" description="Low complexity" evidence="2">
    <location>
        <begin position="583"/>
        <end position="612"/>
    </location>
</feature>
<evidence type="ECO:0000313" key="3">
    <source>
        <dbReference type="EMBL" id="TNJ26392.1"/>
    </source>
</evidence>
<feature type="compositionally biased region" description="Pro residues" evidence="2">
    <location>
        <begin position="463"/>
        <end position="480"/>
    </location>
</feature>
<dbReference type="VEuPathDB" id="GiardiaDB:GMRT_13424"/>
<comment type="caution">
    <text evidence="3">The sequence shown here is derived from an EMBL/GenBank/DDBJ whole genome shotgun (WGS) entry which is preliminary data.</text>
</comment>
<organism evidence="3 4">
    <name type="scientific">Giardia muris</name>
    <dbReference type="NCBI Taxonomy" id="5742"/>
    <lineage>
        <taxon>Eukaryota</taxon>
        <taxon>Metamonada</taxon>
        <taxon>Diplomonadida</taxon>
        <taxon>Hexamitidae</taxon>
        <taxon>Giardiinae</taxon>
        <taxon>Giardia</taxon>
    </lineage>
</organism>
<feature type="compositionally biased region" description="Pro residues" evidence="2">
    <location>
        <begin position="495"/>
        <end position="505"/>
    </location>
</feature>
<dbReference type="EMBL" id="VDLU01000005">
    <property type="protein sequence ID" value="TNJ26392.1"/>
    <property type="molecule type" value="Genomic_DNA"/>
</dbReference>
<feature type="compositionally biased region" description="Low complexity" evidence="2">
    <location>
        <begin position="481"/>
        <end position="494"/>
    </location>
</feature>
<dbReference type="GO" id="GO:0006886">
    <property type="term" value="P:intracellular protein transport"/>
    <property type="evidence" value="ECO:0007669"/>
    <property type="project" value="InterPro"/>
</dbReference>
<evidence type="ECO:0000256" key="2">
    <source>
        <dbReference type="SAM" id="MobiDB-lite"/>
    </source>
</evidence>
<evidence type="ECO:0000256" key="1">
    <source>
        <dbReference type="ARBA" id="ARBA00009100"/>
    </source>
</evidence>
<dbReference type="OrthoDB" id="3821113at2759"/>
<gene>
    <name evidence="3" type="ORF">GMRT_13424</name>
</gene>
<sequence>MSRASKSKGSKGISLHFDWNVPVFTTLPQTVRQFDDGSTQTVVIVPAETSLTGSVTVSNPGGKPLAYENIVVELQGVIETTEDPPFRSTFFSVARIVKNAGQLAYPEIYAFDFTGHPLPCETINAPDSYFTIKYYLSCTLKTKSGPLSGDLEFACIKYLPPPPEVMPIRTEVGVEDKLQLELEFNNTFLDISCDLLVGRVHFVHVAKKLEEMAIIVRRRELYKKSRSSSEWTCSPWSDIFYCDIMEGSPTREEVVPFRIYLGHLPLSPSFTTEMAKIEYVAVLSLIDSEGKSYFRSQELSLYRGIPDGERVAAEPAKNLISQQQQQQTITGQTIQPPMEALPIGASMNAGNPADPPYPTGQPVSYQGYPPYGTYTQPQPQLQVQPPVGGQMNAPPYGQYPSAIPPSGVQSMLPQPSNPYAPPAMSTVPPANAAAPMARPGSEASAAPYGGYPPASTTPTATMAPPPTAPPAPIQPVPATAPVPVSAPAVNTAPTPNQPYQPPPAVSAPVAAPTAPTAPTPAPAHVQPGTNPYATSGTANPYARPAGSGPAGYSPPKANPYASTNPYASGAQAQGTNPYQQPKPQGNPYAAPPAGAAKPSPTANPYAAANPYSGGYTQPSQAPSYTQF</sequence>
<dbReference type="PANTHER" id="PTHR12233">
    <property type="entry name" value="VACUOLAR PROTEIN SORTING 26 RELATED"/>
    <property type="match status" value="1"/>
</dbReference>
<dbReference type="InterPro" id="IPR014752">
    <property type="entry name" value="Arrestin-like_C"/>
</dbReference>
<feature type="compositionally biased region" description="Polar residues" evidence="2">
    <location>
        <begin position="560"/>
        <end position="582"/>
    </location>
</feature>
<feature type="compositionally biased region" description="Low complexity" evidence="2">
    <location>
        <begin position="540"/>
        <end position="555"/>
    </location>
</feature>
<proteinExistence type="inferred from homology"/>
<reference evidence="3 4" key="1">
    <citation type="submission" date="2019-05" db="EMBL/GenBank/DDBJ databases">
        <title>The compact genome of Giardia muris reveals important steps in the evolution of intestinal protozoan parasites.</title>
        <authorList>
            <person name="Xu F."/>
            <person name="Jimenez-Gonzalez A."/>
            <person name="Einarsson E."/>
            <person name="Astvaldsson A."/>
            <person name="Peirasmaki D."/>
            <person name="Eckmann L."/>
            <person name="Andersson J.O."/>
            <person name="Svard S.G."/>
            <person name="Jerlstrom-Hultqvist J."/>
        </authorList>
    </citation>
    <scope>NUCLEOTIDE SEQUENCE [LARGE SCALE GENOMIC DNA]</scope>
    <source>
        <strain evidence="3 4">Roberts-Thomson</strain>
    </source>
</reference>
<feature type="region of interest" description="Disordered" evidence="2">
    <location>
        <begin position="342"/>
        <end position="627"/>
    </location>
</feature>